<feature type="transmembrane region" description="Helical" evidence="1">
    <location>
        <begin position="145"/>
        <end position="163"/>
    </location>
</feature>
<keyword evidence="1" id="KW-0812">Transmembrane</keyword>
<evidence type="ECO:0000313" key="2">
    <source>
        <dbReference type="EMBL" id="MBB4911837.1"/>
    </source>
</evidence>
<reference evidence="2 3" key="1">
    <citation type="submission" date="2020-08" db="EMBL/GenBank/DDBJ databases">
        <title>Genomic Encyclopedia of Type Strains, Phase III (KMG-III): the genomes of soil and plant-associated and newly described type strains.</title>
        <authorList>
            <person name="Whitman W."/>
        </authorList>
    </citation>
    <scope>NUCLEOTIDE SEQUENCE [LARGE SCALE GENOMIC DNA]</scope>
    <source>
        <strain evidence="2 3">CECT 8960</strain>
    </source>
</reference>
<sequence length="185" mass="19712">MSMPPPPPIPASEGPITRPKAVDSAFQAVLASIAISALGTVFTVLLDKALLTSMVTDMMAGMPEGQAGPSDAPGSVNQVPVSGTVGAFQVILAFSIAIFAGLMLLFAFKMRAGRNWARILLTAYTGVGVWSFLTAMASSGAELELMWSLAEVAFGVTAVVYMFRPESTKYFAEHKQRRLQARQRP</sequence>
<keyword evidence="1" id="KW-1133">Transmembrane helix</keyword>
<organism evidence="2 3">
    <name type="scientific">Actinophytocola algeriensis</name>
    <dbReference type="NCBI Taxonomy" id="1768010"/>
    <lineage>
        <taxon>Bacteria</taxon>
        <taxon>Bacillati</taxon>
        <taxon>Actinomycetota</taxon>
        <taxon>Actinomycetes</taxon>
        <taxon>Pseudonocardiales</taxon>
        <taxon>Pseudonocardiaceae</taxon>
    </lineage>
</organism>
<keyword evidence="3" id="KW-1185">Reference proteome</keyword>
<proteinExistence type="predicted"/>
<feature type="transmembrane region" description="Helical" evidence="1">
    <location>
        <begin position="119"/>
        <end position="139"/>
    </location>
</feature>
<dbReference type="AlphaFoldDB" id="A0A7W7QDW7"/>
<accession>A0A7W7QDW7</accession>
<comment type="caution">
    <text evidence="2">The sequence shown here is derived from an EMBL/GenBank/DDBJ whole genome shotgun (WGS) entry which is preliminary data.</text>
</comment>
<dbReference type="Proteomes" id="UP000520767">
    <property type="component" value="Unassembled WGS sequence"/>
</dbReference>
<name>A0A7W7QDW7_9PSEU</name>
<evidence type="ECO:0000313" key="3">
    <source>
        <dbReference type="Proteomes" id="UP000520767"/>
    </source>
</evidence>
<dbReference type="EMBL" id="JACHJQ010000011">
    <property type="protein sequence ID" value="MBB4911837.1"/>
    <property type="molecule type" value="Genomic_DNA"/>
</dbReference>
<evidence type="ECO:0000256" key="1">
    <source>
        <dbReference type="SAM" id="Phobius"/>
    </source>
</evidence>
<gene>
    <name evidence="2" type="ORF">FHR82_008108</name>
</gene>
<protein>
    <submittedName>
        <fullName evidence="2">Uncharacterized protein</fullName>
    </submittedName>
</protein>
<feature type="transmembrane region" description="Helical" evidence="1">
    <location>
        <begin position="25"/>
        <end position="46"/>
    </location>
</feature>
<feature type="transmembrane region" description="Helical" evidence="1">
    <location>
        <begin position="87"/>
        <end position="107"/>
    </location>
</feature>
<keyword evidence="1" id="KW-0472">Membrane</keyword>
<dbReference type="RefSeq" id="WP_184815834.1">
    <property type="nucleotide sequence ID" value="NZ_JACHJQ010000011.1"/>
</dbReference>